<name>A0A0C3K706_PISTI</name>
<feature type="non-terminal residue" evidence="1">
    <location>
        <position position="59"/>
    </location>
</feature>
<reference evidence="2" key="2">
    <citation type="submission" date="2015-01" db="EMBL/GenBank/DDBJ databases">
        <title>Evolutionary Origins and Diversification of the Mycorrhizal Mutualists.</title>
        <authorList>
            <consortium name="DOE Joint Genome Institute"/>
            <consortium name="Mycorrhizal Genomics Consortium"/>
            <person name="Kohler A."/>
            <person name="Kuo A."/>
            <person name="Nagy L.G."/>
            <person name="Floudas D."/>
            <person name="Copeland A."/>
            <person name="Barry K.W."/>
            <person name="Cichocki N."/>
            <person name="Veneault-Fourrey C."/>
            <person name="LaButti K."/>
            <person name="Lindquist E.A."/>
            <person name="Lipzen A."/>
            <person name="Lundell T."/>
            <person name="Morin E."/>
            <person name="Murat C."/>
            <person name="Riley R."/>
            <person name="Ohm R."/>
            <person name="Sun H."/>
            <person name="Tunlid A."/>
            <person name="Henrissat B."/>
            <person name="Grigoriev I.V."/>
            <person name="Hibbett D.S."/>
            <person name="Martin F."/>
        </authorList>
    </citation>
    <scope>NUCLEOTIDE SEQUENCE [LARGE SCALE GENOMIC DNA]</scope>
    <source>
        <strain evidence="2">Marx 270</strain>
    </source>
</reference>
<dbReference type="Proteomes" id="UP000054217">
    <property type="component" value="Unassembled WGS sequence"/>
</dbReference>
<dbReference type="AlphaFoldDB" id="A0A0C3K706"/>
<protein>
    <submittedName>
        <fullName evidence="1">Uncharacterized protein</fullName>
    </submittedName>
</protein>
<evidence type="ECO:0000313" key="2">
    <source>
        <dbReference type="Proteomes" id="UP000054217"/>
    </source>
</evidence>
<dbReference type="EMBL" id="KN831967">
    <property type="protein sequence ID" value="KIO05367.1"/>
    <property type="molecule type" value="Genomic_DNA"/>
</dbReference>
<reference evidence="1 2" key="1">
    <citation type="submission" date="2014-04" db="EMBL/GenBank/DDBJ databases">
        <authorList>
            <consortium name="DOE Joint Genome Institute"/>
            <person name="Kuo A."/>
            <person name="Kohler A."/>
            <person name="Costa M.D."/>
            <person name="Nagy L.G."/>
            <person name="Floudas D."/>
            <person name="Copeland A."/>
            <person name="Barry K.W."/>
            <person name="Cichocki N."/>
            <person name="Veneault-Fourrey C."/>
            <person name="LaButti K."/>
            <person name="Lindquist E.A."/>
            <person name="Lipzen A."/>
            <person name="Lundell T."/>
            <person name="Morin E."/>
            <person name="Murat C."/>
            <person name="Sun H."/>
            <person name="Tunlid A."/>
            <person name="Henrissat B."/>
            <person name="Grigoriev I.V."/>
            <person name="Hibbett D.S."/>
            <person name="Martin F."/>
            <person name="Nordberg H.P."/>
            <person name="Cantor M.N."/>
            <person name="Hua S.X."/>
        </authorList>
    </citation>
    <scope>NUCLEOTIDE SEQUENCE [LARGE SCALE GENOMIC DNA]</scope>
    <source>
        <strain evidence="1 2">Marx 270</strain>
    </source>
</reference>
<accession>A0A0C3K706</accession>
<dbReference type="InParanoid" id="A0A0C3K706"/>
<sequence>MTQMNNLTRMCTIAFRVSTSGYQNTVGTTPDSIKSSNYSLHSSSATEQCDKRSVCRDTI</sequence>
<proteinExistence type="predicted"/>
<gene>
    <name evidence="1" type="ORF">M404DRAFT_999976</name>
</gene>
<dbReference type="HOGENOM" id="CLU_2967413_0_0_1"/>
<organism evidence="1 2">
    <name type="scientific">Pisolithus tinctorius Marx 270</name>
    <dbReference type="NCBI Taxonomy" id="870435"/>
    <lineage>
        <taxon>Eukaryota</taxon>
        <taxon>Fungi</taxon>
        <taxon>Dikarya</taxon>
        <taxon>Basidiomycota</taxon>
        <taxon>Agaricomycotina</taxon>
        <taxon>Agaricomycetes</taxon>
        <taxon>Agaricomycetidae</taxon>
        <taxon>Boletales</taxon>
        <taxon>Sclerodermatineae</taxon>
        <taxon>Pisolithaceae</taxon>
        <taxon>Pisolithus</taxon>
    </lineage>
</organism>
<evidence type="ECO:0000313" key="1">
    <source>
        <dbReference type="EMBL" id="KIO05367.1"/>
    </source>
</evidence>
<keyword evidence="2" id="KW-1185">Reference proteome</keyword>